<dbReference type="GO" id="GO:0020037">
    <property type="term" value="F:heme binding"/>
    <property type="evidence" value="ECO:0007669"/>
    <property type="project" value="InterPro"/>
</dbReference>
<accession>A0A7C4RT86</accession>
<evidence type="ECO:0000313" key="2">
    <source>
        <dbReference type="EMBL" id="HGU33561.1"/>
    </source>
</evidence>
<proteinExistence type="predicted"/>
<evidence type="ECO:0000256" key="1">
    <source>
        <dbReference type="SAM" id="SignalP"/>
    </source>
</evidence>
<sequence length="99" mass="10222">MKRSAFLVVAIVMGIAAVFHATADAADPSPEAAILKSCTVCHGAAKICQQIGKKDEAQWKATIERMVKKGADLPANLQAPAAAYLAGTKAASGPLCDKK</sequence>
<keyword evidence="1" id="KW-0732">Signal</keyword>
<protein>
    <recommendedName>
        <fullName evidence="3">Cytochrome c domain-containing protein</fullName>
    </recommendedName>
</protein>
<dbReference type="AlphaFoldDB" id="A0A7C4RT86"/>
<evidence type="ECO:0008006" key="3">
    <source>
        <dbReference type="Google" id="ProtNLM"/>
    </source>
</evidence>
<comment type="caution">
    <text evidence="2">The sequence shown here is derived from an EMBL/GenBank/DDBJ whole genome shotgun (WGS) entry which is preliminary data.</text>
</comment>
<dbReference type="Gene3D" id="1.10.760.10">
    <property type="entry name" value="Cytochrome c-like domain"/>
    <property type="match status" value="1"/>
</dbReference>
<gene>
    <name evidence="2" type="ORF">ENS29_11965</name>
</gene>
<feature type="chain" id="PRO_5028483673" description="Cytochrome c domain-containing protein" evidence="1">
    <location>
        <begin position="26"/>
        <end position="99"/>
    </location>
</feature>
<dbReference type="InterPro" id="IPR036909">
    <property type="entry name" value="Cyt_c-like_dom_sf"/>
</dbReference>
<reference evidence="2" key="1">
    <citation type="journal article" date="2020" name="mSystems">
        <title>Genome- and Community-Level Interaction Insights into Carbon Utilization and Element Cycling Functions of Hydrothermarchaeota in Hydrothermal Sediment.</title>
        <authorList>
            <person name="Zhou Z."/>
            <person name="Liu Y."/>
            <person name="Xu W."/>
            <person name="Pan J."/>
            <person name="Luo Z.H."/>
            <person name="Li M."/>
        </authorList>
    </citation>
    <scope>NUCLEOTIDE SEQUENCE [LARGE SCALE GENOMIC DNA]</scope>
    <source>
        <strain evidence="2">SpSt-477</strain>
    </source>
</reference>
<organism evidence="2">
    <name type="scientific">Desulfatirhabdium butyrativorans</name>
    <dbReference type="NCBI Taxonomy" id="340467"/>
    <lineage>
        <taxon>Bacteria</taxon>
        <taxon>Pseudomonadati</taxon>
        <taxon>Thermodesulfobacteriota</taxon>
        <taxon>Desulfobacteria</taxon>
        <taxon>Desulfobacterales</taxon>
        <taxon>Desulfatirhabdiaceae</taxon>
        <taxon>Desulfatirhabdium</taxon>
    </lineage>
</organism>
<dbReference type="GO" id="GO:0009055">
    <property type="term" value="F:electron transfer activity"/>
    <property type="evidence" value="ECO:0007669"/>
    <property type="project" value="InterPro"/>
</dbReference>
<name>A0A7C4RT86_9BACT</name>
<dbReference type="EMBL" id="DSUH01000273">
    <property type="protein sequence ID" value="HGU33561.1"/>
    <property type="molecule type" value="Genomic_DNA"/>
</dbReference>
<feature type="signal peptide" evidence="1">
    <location>
        <begin position="1"/>
        <end position="25"/>
    </location>
</feature>